<evidence type="ECO:0000313" key="1">
    <source>
        <dbReference type="EMBL" id="KXA39363.1"/>
    </source>
</evidence>
<dbReference type="Proteomes" id="UP000070533">
    <property type="component" value="Unassembled WGS sequence"/>
</dbReference>
<sequence>MQIHCDLHLFFLLRHCVAQKSSSNSLAILRCLAISMVCL</sequence>
<dbReference type="STRING" id="28128.HMPREF3226_01198"/>
<organism evidence="1 2">
    <name type="scientific">Prevotella corporis</name>
    <dbReference type="NCBI Taxonomy" id="28128"/>
    <lineage>
        <taxon>Bacteria</taxon>
        <taxon>Pseudomonadati</taxon>
        <taxon>Bacteroidota</taxon>
        <taxon>Bacteroidia</taxon>
        <taxon>Bacteroidales</taxon>
        <taxon>Prevotellaceae</taxon>
        <taxon>Prevotella</taxon>
    </lineage>
</organism>
<reference evidence="2" key="1">
    <citation type="submission" date="2016-01" db="EMBL/GenBank/DDBJ databases">
        <authorList>
            <person name="Mitreva M."/>
            <person name="Pepin K.H."/>
            <person name="Mihindukulasuriya K.A."/>
            <person name="Fulton R."/>
            <person name="Fronick C."/>
            <person name="O'Laughlin M."/>
            <person name="Miner T."/>
            <person name="Herter B."/>
            <person name="Rosa B.A."/>
            <person name="Cordes M."/>
            <person name="Tomlinson C."/>
            <person name="Wollam A."/>
            <person name="Palsikar V.B."/>
            <person name="Mardis E.R."/>
            <person name="Wilson R.K."/>
        </authorList>
    </citation>
    <scope>NUCLEOTIDE SEQUENCE [LARGE SCALE GENOMIC DNA]</scope>
    <source>
        <strain evidence="2">MJR7716</strain>
    </source>
</reference>
<dbReference type="AlphaFoldDB" id="A0A133Q973"/>
<name>A0A133Q973_9BACT</name>
<proteinExistence type="predicted"/>
<comment type="caution">
    <text evidence="1">The sequence shown here is derived from an EMBL/GenBank/DDBJ whole genome shotgun (WGS) entry which is preliminary data.</text>
</comment>
<accession>A0A133Q973</accession>
<gene>
    <name evidence="1" type="ORF">HMPREF3226_01198</name>
</gene>
<evidence type="ECO:0000313" key="2">
    <source>
        <dbReference type="Proteomes" id="UP000070533"/>
    </source>
</evidence>
<protein>
    <submittedName>
        <fullName evidence="1">Uncharacterized protein</fullName>
    </submittedName>
</protein>
<keyword evidence="2" id="KW-1185">Reference proteome</keyword>
<dbReference type="EMBL" id="LRQG01000092">
    <property type="protein sequence ID" value="KXA39363.1"/>
    <property type="molecule type" value="Genomic_DNA"/>
</dbReference>
<dbReference type="PATRIC" id="fig|28128.5.peg.1220"/>